<proteinExistence type="predicted"/>
<name>A0A5B7G9X7_PORTR</name>
<organism evidence="2 3">
    <name type="scientific">Portunus trituberculatus</name>
    <name type="common">Swimming crab</name>
    <name type="synonym">Neptunus trituberculatus</name>
    <dbReference type="NCBI Taxonomy" id="210409"/>
    <lineage>
        <taxon>Eukaryota</taxon>
        <taxon>Metazoa</taxon>
        <taxon>Ecdysozoa</taxon>
        <taxon>Arthropoda</taxon>
        <taxon>Crustacea</taxon>
        <taxon>Multicrustacea</taxon>
        <taxon>Malacostraca</taxon>
        <taxon>Eumalacostraca</taxon>
        <taxon>Eucarida</taxon>
        <taxon>Decapoda</taxon>
        <taxon>Pleocyemata</taxon>
        <taxon>Brachyura</taxon>
        <taxon>Eubrachyura</taxon>
        <taxon>Portunoidea</taxon>
        <taxon>Portunidae</taxon>
        <taxon>Portuninae</taxon>
        <taxon>Portunus</taxon>
    </lineage>
</organism>
<keyword evidence="3" id="KW-1185">Reference proteome</keyword>
<evidence type="ECO:0000313" key="3">
    <source>
        <dbReference type="Proteomes" id="UP000324222"/>
    </source>
</evidence>
<evidence type="ECO:0000313" key="2">
    <source>
        <dbReference type="EMBL" id="MPC57070.1"/>
    </source>
</evidence>
<feature type="compositionally biased region" description="Basic residues" evidence="1">
    <location>
        <begin position="50"/>
        <end position="63"/>
    </location>
</feature>
<sequence>MSERSHVHHLIHYAITKFFNIDLSIGSQEGQGNKTSQHNKDVGGDNRLVSKGKGKGFNHLQLR</sequence>
<evidence type="ECO:0000256" key="1">
    <source>
        <dbReference type="SAM" id="MobiDB-lite"/>
    </source>
</evidence>
<protein>
    <submittedName>
        <fullName evidence="2">Uncharacterized protein</fullName>
    </submittedName>
</protein>
<dbReference type="EMBL" id="VSRR010014482">
    <property type="protein sequence ID" value="MPC57070.1"/>
    <property type="molecule type" value="Genomic_DNA"/>
</dbReference>
<accession>A0A5B7G9X7</accession>
<dbReference type="Proteomes" id="UP000324222">
    <property type="component" value="Unassembled WGS sequence"/>
</dbReference>
<dbReference type="AlphaFoldDB" id="A0A5B7G9X7"/>
<feature type="region of interest" description="Disordered" evidence="1">
    <location>
        <begin position="27"/>
        <end position="63"/>
    </location>
</feature>
<comment type="caution">
    <text evidence="2">The sequence shown here is derived from an EMBL/GenBank/DDBJ whole genome shotgun (WGS) entry which is preliminary data.</text>
</comment>
<feature type="compositionally biased region" description="Polar residues" evidence="1">
    <location>
        <begin position="27"/>
        <end position="36"/>
    </location>
</feature>
<reference evidence="2 3" key="1">
    <citation type="submission" date="2019-05" db="EMBL/GenBank/DDBJ databases">
        <title>Another draft genome of Portunus trituberculatus and its Hox gene families provides insights of decapod evolution.</title>
        <authorList>
            <person name="Jeong J.-H."/>
            <person name="Song I."/>
            <person name="Kim S."/>
            <person name="Choi T."/>
            <person name="Kim D."/>
            <person name="Ryu S."/>
            <person name="Kim W."/>
        </authorList>
    </citation>
    <scope>NUCLEOTIDE SEQUENCE [LARGE SCALE GENOMIC DNA]</scope>
    <source>
        <tissue evidence="2">Muscle</tissue>
    </source>
</reference>
<gene>
    <name evidence="2" type="ORF">E2C01_051042</name>
</gene>